<evidence type="ECO:0000313" key="3">
    <source>
        <dbReference type="Proteomes" id="UP000269375"/>
    </source>
</evidence>
<dbReference type="RefSeq" id="WP_123262892.1">
    <property type="nucleotide sequence ID" value="NZ_RJTX01000002.1"/>
</dbReference>
<gene>
    <name evidence="2" type="ORF">BCF50_2122</name>
    <name evidence="1" type="ORF">EGI05_09870</name>
</gene>
<sequence length="118" mass="14195">MKNEQNLEQRLIEICERFKLKEKALNSLEEIITDGLRRDEYFLNGYTRSEVHTVFEEYRFTILKKYLEATIDTRIGLYIDNDMYVDNSEPIGYYTLEVDFNGKIVDDVFVLEKEKYNK</sequence>
<evidence type="ECO:0000313" key="4">
    <source>
        <dbReference type="Proteomes" id="UP000295709"/>
    </source>
</evidence>
<dbReference type="EMBL" id="RJTX01000002">
    <property type="protein sequence ID" value="ROH97676.1"/>
    <property type="molecule type" value="Genomic_DNA"/>
</dbReference>
<reference evidence="1 3" key="1">
    <citation type="submission" date="2018-11" db="EMBL/GenBank/DDBJ databases">
        <title>Proposal to divide the Flavobacteriaceae and reorganize its genera based on Amino Acid Identity values calculated from whole genome sequences.</title>
        <authorList>
            <person name="Nicholson A.C."/>
            <person name="Gulvik C.A."/>
            <person name="Whitney A.M."/>
            <person name="Humrighouse B.W."/>
            <person name="Bell M."/>
            <person name="Holmes B."/>
            <person name="Steigerwalt A."/>
            <person name="Villarma A."/>
            <person name="Sheth M."/>
            <person name="Batra D."/>
            <person name="Pryor J."/>
            <person name="Bernardet J.-F."/>
            <person name="Hugo C."/>
            <person name="Kampfer P."/>
            <person name="Newman J."/>
            <person name="Mcquiston J.R."/>
        </authorList>
    </citation>
    <scope>NUCLEOTIDE SEQUENCE [LARGE SCALE GENOMIC DNA]</scope>
    <source>
        <strain evidence="1 3">DSM 15235</strain>
    </source>
</reference>
<dbReference type="Proteomes" id="UP000295709">
    <property type="component" value="Unassembled WGS sequence"/>
</dbReference>
<comment type="caution">
    <text evidence="1">The sequence shown here is derived from an EMBL/GenBank/DDBJ whole genome shotgun (WGS) entry which is preliminary data.</text>
</comment>
<dbReference type="OrthoDB" id="1255709at2"/>
<organism evidence="1 3">
    <name type="scientific">Chryseobacterium daecheongense</name>
    <dbReference type="NCBI Taxonomy" id="192389"/>
    <lineage>
        <taxon>Bacteria</taxon>
        <taxon>Pseudomonadati</taxon>
        <taxon>Bacteroidota</taxon>
        <taxon>Flavobacteriia</taxon>
        <taxon>Flavobacteriales</taxon>
        <taxon>Weeksellaceae</taxon>
        <taxon>Chryseobacterium group</taxon>
        <taxon>Chryseobacterium</taxon>
    </lineage>
</organism>
<name>A0A3N0VXY1_9FLAO</name>
<keyword evidence="4" id="KW-1185">Reference proteome</keyword>
<dbReference type="AlphaFoldDB" id="A0A3N0VXY1"/>
<evidence type="ECO:0000313" key="2">
    <source>
        <dbReference type="EMBL" id="TDX93165.1"/>
    </source>
</evidence>
<evidence type="ECO:0000313" key="1">
    <source>
        <dbReference type="EMBL" id="ROH97676.1"/>
    </source>
</evidence>
<proteinExistence type="predicted"/>
<protein>
    <submittedName>
        <fullName evidence="1">Uncharacterized protein</fullName>
    </submittedName>
</protein>
<dbReference type="EMBL" id="SOQW01000002">
    <property type="protein sequence ID" value="TDX93165.1"/>
    <property type="molecule type" value="Genomic_DNA"/>
</dbReference>
<dbReference type="Proteomes" id="UP000269375">
    <property type="component" value="Unassembled WGS sequence"/>
</dbReference>
<reference evidence="2 4" key="2">
    <citation type="submission" date="2019-03" db="EMBL/GenBank/DDBJ databases">
        <title>Genomic Encyclopedia of Archaeal and Bacterial Type Strains, Phase II (KMG-II): from individual species to whole genera.</title>
        <authorList>
            <person name="Goeker M."/>
        </authorList>
    </citation>
    <scope>NUCLEOTIDE SEQUENCE [LARGE SCALE GENOMIC DNA]</scope>
    <source>
        <strain evidence="2 4">DSM 15235</strain>
    </source>
</reference>
<accession>A0A3N0VXY1</accession>